<feature type="transmembrane region" description="Helical" evidence="8">
    <location>
        <begin position="118"/>
        <end position="138"/>
    </location>
</feature>
<dbReference type="AlphaFoldDB" id="A0A6V7R1E6"/>
<evidence type="ECO:0000256" key="6">
    <source>
        <dbReference type="ARBA" id="ARBA00023065"/>
    </source>
</evidence>
<protein>
    <submittedName>
        <fullName evidence="11">Cadmium, cobalt and zinc/H(+)-K(+) antiporter</fullName>
    </submittedName>
</protein>
<dbReference type="Gene3D" id="1.20.1510.10">
    <property type="entry name" value="Cation efflux protein transmembrane domain"/>
    <property type="match status" value="1"/>
</dbReference>
<evidence type="ECO:0000256" key="2">
    <source>
        <dbReference type="ARBA" id="ARBA00008873"/>
    </source>
</evidence>
<reference evidence="11 12" key="1">
    <citation type="submission" date="2020-07" db="EMBL/GenBank/DDBJ databases">
        <authorList>
            <person name="Criscuolo A."/>
        </authorList>
    </citation>
    <scope>NUCLEOTIDE SEQUENCE [LARGE SCALE GENOMIC DNA]</scope>
    <source>
        <strain evidence="11">CIP111649</strain>
    </source>
</reference>
<comment type="similarity">
    <text evidence="2">Belongs to the cation diffusion facilitator (CDF) transporter (TC 2.A.4) family. SLC30A subfamily.</text>
</comment>
<dbReference type="InterPro" id="IPR002524">
    <property type="entry name" value="Cation_efflux"/>
</dbReference>
<evidence type="ECO:0000313" key="11">
    <source>
        <dbReference type="EMBL" id="CAD2071149.1"/>
    </source>
</evidence>
<keyword evidence="5 8" id="KW-1133">Transmembrane helix</keyword>
<dbReference type="RefSeq" id="WP_185124711.1">
    <property type="nucleotide sequence ID" value="NZ_CAJEWD010000003.1"/>
</dbReference>
<comment type="subcellular location">
    <subcellularLocation>
        <location evidence="1">Membrane</location>
        <topology evidence="1">Multi-pass membrane protein</topology>
    </subcellularLocation>
</comment>
<dbReference type="GO" id="GO:0005385">
    <property type="term" value="F:zinc ion transmembrane transporter activity"/>
    <property type="evidence" value="ECO:0007669"/>
    <property type="project" value="TreeGrafter"/>
</dbReference>
<dbReference type="InterPro" id="IPR027470">
    <property type="entry name" value="Cation_efflux_CTD"/>
</dbReference>
<sequence length="313" mass="33831">MSEHHSHHHDHTHGANKKALTVSLILIGIFMLVEVIGGVLTNSLALLSDAGHMLSDAISLLVALMAFKIGERTADTERTFGYKRFEILAAMFNGATLIVIAIAIFIGAIGRFINPPEIASTGMLVIAVIGLLVNLIVAKILTSGDTHDNLNMRGAFLHVLGDLFGSVAAIVAALSIMFFGWGFMDPLASVIVAILITVSGWRVLRQSLHVLMEGVPEGISLDKLTKVMNEVEGVEGVHHVHVWTITSGFNAMSGHIVVNGQLNVHETQKIIQAVESKMKEIDINHVTLQVECKHNRHSGHILCDDIAEVSETT</sequence>
<dbReference type="SUPFAM" id="SSF160240">
    <property type="entry name" value="Cation efflux protein cytoplasmic domain-like"/>
    <property type="match status" value="1"/>
</dbReference>
<feature type="transmembrane region" description="Helical" evidence="8">
    <location>
        <begin position="46"/>
        <end position="67"/>
    </location>
</feature>
<dbReference type="InterPro" id="IPR027469">
    <property type="entry name" value="Cation_efflux_TMD_sf"/>
</dbReference>
<keyword evidence="3" id="KW-0813">Transport</keyword>
<keyword evidence="12" id="KW-1185">Reference proteome</keyword>
<evidence type="ECO:0000256" key="3">
    <source>
        <dbReference type="ARBA" id="ARBA00022448"/>
    </source>
</evidence>
<dbReference type="GO" id="GO:0005886">
    <property type="term" value="C:plasma membrane"/>
    <property type="evidence" value="ECO:0007669"/>
    <property type="project" value="TreeGrafter"/>
</dbReference>
<dbReference type="InterPro" id="IPR058533">
    <property type="entry name" value="Cation_efflux_TM"/>
</dbReference>
<dbReference type="InterPro" id="IPR036837">
    <property type="entry name" value="Cation_efflux_CTD_sf"/>
</dbReference>
<accession>A0A6V7R1E6</accession>
<evidence type="ECO:0000256" key="4">
    <source>
        <dbReference type="ARBA" id="ARBA00022692"/>
    </source>
</evidence>
<evidence type="ECO:0000256" key="8">
    <source>
        <dbReference type="SAM" id="Phobius"/>
    </source>
</evidence>
<feature type="transmembrane region" description="Helical" evidence="8">
    <location>
        <begin position="187"/>
        <end position="204"/>
    </location>
</feature>
<evidence type="ECO:0000256" key="7">
    <source>
        <dbReference type="ARBA" id="ARBA00023136"/>
    </source>
</evidence>
<name>A0A6V7R1E6_9STAP</name>
<dbReference type="PANTHER" id="PTHR11562">
    <property type="entry name" value="CATION EFFLUX PROTEIN/ ZINC TRANSPORTER"/>
    <property type="match status" value="1"/>
</dbReference>
<feature type="transmembrane region" description="Helical" evidence="8">
    <location>
        <begin position="87"/>
        <end position="112"/>
    </location>
</feature>
<feature type="transmembrane region" description="Helical" evidence="8">
    <location>
        <begin position="20"/>
        <end position="40"/>
    </location>
</feature>
<dbReference type="Pfam" id="PF01545">
    <property type="entry name" value="Cation_efflux"/>
    <property type="match status" value="1"/>
</dbReference>
<dbReference type="Gene3D" id="3.30.70.1350">
    <property type="entry name" value="Cation efflux protein, cytoplasmic domain"/>
    <property type="match status" value="1"/>
</dbReference>
<dbReference type="InterPro" id="IPR050681">
    <property type="entry name" value="CDF/SLC30A"/>
</dbReference>
<keyword evidence="7 8" id="KW-0472">Membrane</keyword>
<feature type="domain" description="Cation efflux protein transmembrane" evidence="9">
    <location>
        <begin position="20"/>
        <end position="212"/>
    </location>
</feature>
<gene>
    <name evidence="11" type="primary">czcD</name>
    <name evidence="11" type="ORF">JEODO184_00145</name>
</gene>
<dbReference type="Pfam" id="PF16916">
    <property type="entry name" value="ZT_dimer"/>
    <property type="match status" value="1"/>
</dbReference>
<dbReference type="EMBL" id="CAJEWD010000003">
    <property type="protein sequence ID" value="CAD2071149.1"/>
    <property type="molecule type" value="Genomic_DNA"/>
</dbReference>
<organism evidence="11 12">
    <name type="scientific">Jeotgalicoccus meleagridis</name>
    <dbReference type="NCBI Taxonomy" id="2759181"/>
    <lineage>
        <taxon>Bacteria</taxon>
        <taxon>Bacillati</taxon>
        <taxon>Bacillota</taxon>
        <taxon>Bacilli</taxon>
        <taxon>Bacillales</taxon>
        <taxon>Staphylococcaceae</taxon>
        <taxon>Jeotgalicoccus</taxon>
    </lineage>
</organism>
<feature type="domain" description="Cation efflux protein cytoplasmic" evidence="10">
    <location>
        <begin position="216"/>
        <end position="291"/>
    </location>
</feature>
<dbReference type="SUPFAM" id="SSF161111">
    <property type="entry name" value="Cation efflux protein transmembrane domain-like"/>
    <property type="match status" value="1"/>
</dbReference>
<evidence type="ECO:0000259" key="9">
    <source>
        <dbReference type="Pfam" id="PF01545"/>
    </source>
</evidence>
<keyword evidence="4 8" id="KW-0812">Transmembrane</keyword>
<evidence type="ECO:0000259" key="10">
    <source>
        <dbReference type="Pfam" id="PF16916"/>
    </source>
</evidence>
<evidence type="ECO:0000313" key="12">
    <source>
        <dbReference type="Proteomes" id="UP000589351"/>
    </source>
</evidence>
<keyword evidence="6" id="KW-0406">Ion transport</keyword>
<evidence type="ECO:0000256" key="1">
    <source>
        <dbReference type="ARBA" id="ARBA00004141"/>
    </source>
</evidence>
<dbReference type="Proteomes" id="UP000589351">
    <property type="component" value="Unassembled WGS sequence"/>
</dbReference>
<evidence type="ECO:0000256" key="5">
    <source>
        <dbReference type="ARBA" id="ARBA00022989"/>
    </source>
</evidence>
<comment type="caution">
    <text evidence="11">The sequence shown here is derived from an EMBL/GenBank/DDBJ whole genome shotgun (WGS) entry which is preliminary data.</text>
</comment>
<dbReference type="NCBIfam" id="TIGR01297">
    <property type="entry name" value="CDF"/>
    <property type="match status" value="1"/>
</dbReference>
<dbReference type="PANTHER" id="PTHR11562:SF17">
    <property type="entry name" value="RE54080P-RELATED"/>
    <property type="match status" value="1"/>
</dbReference>
<feature type="transmembrane region" description="Helical" evidence="8">
    <location>
        <begin position="159"/>
        <end position="181"/>
    </location>
</feature>
<proteinExistence type="inferred from homology"/>